<dbReference type="PATRIC" id="fig|927665.4.peg.2246"/>
<dbReference type="EMBL" id="AQHV01000011">
    <property type="protein sequence ID" value="KKB56213.1"/>
    <property type="molecule type" value="Genomic_DNA"/>
</dbReference>
<dbReference type="PROSITE" id="PS50972">
    <property type="entry name" value="PTERIN_BINDING"/>
    <property type="match status" value="1"/>
</dbReference>
<dbReference type="CDD" id="cd00739">
    <property type="entry name" value="DHPS"/>
    <property type="match status" value="1"/>
</dbReference>
<evidence type="ECO:0000256" key="4">
    <source>
        <dbReference type="ARBA" id="ARBA00012458"/>
    </source>
</evidence>
<comment type="catalytic activity">
    <reaction evidence="1">
        <text>(7,8-dihydropterin-6-yl)methyl diphosphate + 4-aminobenzoate = 7,8-dihydropteroate + diphosphate</text>
        <dbReference type="Rhea" id="RHEA:19949"/>
        <dbReference type="ChEBI" id="CHEBI:17836"/>
        <dbReference type="ChEBI" id="CHEBI:17839"/>
        <dbReference type="ChEBI" id="CHEBI:33019"/>
        <dbReference type="ChEBI" id="CHEBI:72950"/>
        <dbReference type="EC" id="2.5.1.15"/>
    </reaction>
</comment>
<dbReference type="GO" id="GO:0046872">
    <property type="term" value="F:metal ion binding"/>
    <property type="evidence" value="ECO:0007669"/>
    <property type="project" value="UniProtKB-KW"/>
</dbReference>
<organism evidence="10 11">
    <name type="scientific">Parabacteroides goldsteinii DSM 19448 = WAL 12034</name>
    <dbReference type="NCBI Taxonomy" id="927665"/>
    <lineage>
        <taxon>Bacteria</taxon>
        <taxon>Pseudomonadati</taxon>
        <taxon>Bacteroidota</taxon>
        <taxon>Bacteroidia</taxon>
        <taxon>Bacteroidales</taxon>
        <taxon>Tannerellaceae</taxon>
        <taxon>Parabacteroides</taxon>
    </lineage>
</organism>
<dbReference type="STRING" id="927665.HMPREF1535_02187"/>
<keyword evidence="5" id="KW-0808">Transferase</keyword>
<proteinExistence type="predicted"/>
<evidence type="ECO:0000313" key="10">
    <source>
        <dbReference type="EMBL" id="KKB56213.1"/>
    </source>
</evidence>
<dbReference type="InterPro" id="IPR000489">
    <property type="entry name" value="Pterin-binding_dom"/>
</dbReference>
<feature type="domain" description="Pterin-binding" evidence="9">
    <location>
        <begin position="18"/>
        <end position="271"/>
    </location>
</feature>
<dbReference type="Proteomes" id="UP000033047">
    <property type="component" value="Unassembled WGS sequence"/>
</dbReference>
<comment type="pathway">
    <text evidence="3">Cofactor biosynthesis; tetrahydrofolate biosynthesis; 7,8-dihydrofolate from 2-amino-4-hydroxy-6-hydroxymethyl-7,8-dihydropteridine diphosphate and 4-aminobenzoate: step 1/2.</text>
</comment>
<evidence type="ECO:0000256" key="8">
    <source>
        <dbReference type="ARBA" id="ARBA00022909"/>
    </source>
</evidence>
<protein>
    <recommendedName>
        <fullName evidence="4">dihydropteroate synthase</fullName>
        <ecNumber evidence="4">2.5.1.15</ecNumber>
    </recommendedName>
</protein>
<evidence type="ECO:0000256" key="2">
    <source>
        <dbReference type="ARBA" id="ARBA00001946"/>
    </source>
</evidence>
<dbReference type="PANTHER" id="PTHR20941:SF1">
    <property type="entry name" value="FOLIC ACID SYNTHESIS PROTEIN FOL1"/>
    <property type="match status" value="1"/>
</dbReference>
<evidence type="ECO:0000256" key="5">
    <source>
        <dbReference type="ARBA" id="ARBA00022679"/>
    </source>
</evidence>
<dbReference type="EC" id="2.5.1.15" evidence="4"/>
<dbReference type="RefSeq" id="WP_009859986.1">
    <property type="nucleotide sequence ID" value="NZ_KQ033912.1"/>
</dbReference>
<evidence type="ECO:0000256" key="3">
    <source>
        <dbReference type="ARBA" id="ARBA00004763"/>
    </source>
</evidence>
<dbReference type="InterPro" id="IPR011005">
    <property type="entry name" value="Dihydropteroate_synth-like_sf"/>
</dbReference>
<dbReference type="GO" id="GO:0004156">
    <property type="term" value="F:dihydropteroate synthase activity"/>
    <property type="evidence" value="ECO:0007669"/>
    <property type="project" value="UniProtKB-EC"/>
</dbReference>
<dbReference type="SUPFAM" id="SSF51717">
    <property type="entry name" value="Dihydropteroate synthetase-like"/>
    <property type="match status" value="1"/>
</dbReference>
<reference evidence="10 11" key="1">
    <citation type="submission" date="2013-04" db="EMBL/GenBank/DDBJ databases">
        <title>The Genome Sequence of Parabacteroides goldsteinii DSM 19448.</title>
        <authorList>
            <consortium name="The Broad Institute Genomics Platform"/>
            <person name="Earl A."/>
            <person name="Ward D."/>
            <person name="Feldgarden M."/>
            <person name="Gevers D."/>
            <person name="Martens E."/>
            <person name="Sakamoto M."/>
            <person name="Benno Y."/>
            <person name="Song Y."/>
            <person name="Liu C."/>
            <person name="Lee J."/>
            <person name="Bolanos M."/>
            <person name="Vaisanen M.L."/>
            <person name="Finegold S.M."/>
            <person name="Walker B."/>
            <person name="Young S."/>
            <person name="Zeng Q."/>
            <person name="Gargeya S."/>
            <person name="Fitzgerald M."/>
            <person name="Haas B."/>
            <person name="Abouelleil A."/>
            <person name="Allen A.W."/>
            <person name="Alvarado L."/>
            <person name="Arachchi H.M."/>
            <person name="Berlin A.M."/>
            <person name="Chapman S.B."/>
            <person name="Gainer-Dewar J."/>
            <person name="Goldberg J."/>
            <person name="Griggs A."/>
            <person name="Gujja S."/>
            <person name="Hansen M."/>
            <person name="Howarth C."/>
            <person name="Imamovic A."/>
            <person name="Ireland A."/>
            <person name="Larimer J."/>
            <person name="McCowan C."/>
            <person name="Murphy C."/>
            <person name="Pearson M."/>
            <person name="Poon T.W."/>
            <person name="Priest M."/>
            <person name="Roberts A."/>
            <person name="Saif S."/>
            <person name="Shea T."/>
            <person name="Sisk P."/>
            <person name="Sykes S."/>
            <person name="Wortman J."/>
            <person name="Nusbaum C."/>
            <person name="Birren B."/>
        </authorList>
    </citation>
    <scope>NUCLEOTIDE SEQUENCE [LARGE SCALE GENOMIC DNA]</scope>
    <source>
        <strain evidence="10 11">DSM 19448</strain>
    </source>
</reference>
<dbReference type="GO" id="GO:0005829">
    <property type="term" value="C:cytosol"/>
    <property type="evidence" value="ECO:0007669"/>
    <property type="project" value="TreeGrafter"/>
</dbReference>
<evidence type="ECO:0000256" key="1">
    <source>
        <dbReference type="ARBA" id="ARBA00000012"/>
    </source>
</evidence>
<dbReference type="GO" id="GO:0046654">
    <property type="term" value="P:tetrahydrofolate biosynthetic process"/>
    <property type="evidence" value="ECO:0007669"/>
    <property type="project" value="TreeGrafter"/>
</dbReference>
<evidence type="ECO:0000256" key="7">
    <source>
        <dbReference type="ARBA" id="ARBA00022842"/>
    </source>
</evidence>
<evidence type="ECO:0000313" key="11">
    <source>
        <dbReference type="Proteomes" id="UP000033047"/>
    </source>
</evidence>
<name>A0A0F5JER6_9BACT</name>
<evidence type="ECO:0000256" key="6">
    <source>
        <dbReference type="ARBA" id="ARBA00022723"/>
    </source>
</evidence>
<sequence length="284" mass="31368">MSDKTLNIKGTLMSLSTPVVMGILNVTPDSFYAGSRKQTEADIEERIQAILSEGGQIIDIGGYSSRPDAEEVSPEEEMERLVFALKILNAHYPEAVVSVDTFRADVARKCVEDYGVAIINDISGGELDPAMFGTVAGLNVPYIMMHMRGTPQTMQQHTGYTDMMEEIMLYFASKVRELRLLGVNDIILDPGFGFSKTVDQNYLLMNRLQEFGVFDLPLLVGISRKSMIYRFLGGTPADSLNGTTVLNAFALMNGTDILRVHDVKAAVETVKIITKLKVEDHVHP</sequence>
<dbReference type="Gene3D" id="3.20.20.20">
    <property type="entry name" value="Dihydropteroate synthase-like"/>
    <property type="match status" value="1"/>
</dbReference>
<dbReference type="InterPro" id="IPR006390">
    <property type="entry name" value="DHP_synth_dom"/>
</dbReference>
<evidence type="ECO:0000259" key="9">
    <source>
        <dbReference type="PROSITE" id="PS50972"/>
    </source>
</evidence>
<dbReference type="GO" id="GO:0046656">
    <property type="term" value="P:folic acid biosynthetic process"/>
    <property type="evidence" value="ECO:0007669"/>
    <property type="project" value="UniProtKB-KW"/>
</dbReference>
<keyword evidence="8" id="KW-0289">Folate biosynthesis</keyword>
<dbReference type="InterPro" id="IPR045031">
    <property type="entry name" value="DHP_synth-like"/>
</dbReference>
<keyword evidence="7" id="KW-0460">Magnesium</keyword>
<dbReference type="AlphaFoldDB" id="A0A0F5JER6"/>
<comment type="caution">
    <text evidence="10">The sequence shown here is derived from an EMBL/GenBank/DDBJ whole genome shotgun (WGS) entry which is preliminary data.</text>
</comment>
<dbReference type="NCBIfam" id="TIGR01496">
    <property type="entry name" value="DHPS"/>
    <property type="match status" value="1"/>
</dbReference>
<gene>
    <name evidence="10" type="ORF">HMPREF1535_02187</name>
</gene>
<dbReference type="HOGENOM" id="CLU_008023_0_2_10"/>
<dbReference type="Pfam" id="PF00809">
    <property type="entry name" value="Pterin_bind"/>
    <property type="match status" value="1"/>
</dbReference>
<dbReference type="PANTHER" id="PTHR20941">
    <property type="entry name" value="FOLATE SYNTHESIS PROTEINS"/>
    <property type="match status" value="1"/>
</dbReference>
<keyword evidence="6" id="KW-0479">Metal-binding</keyword>
<comment type="cofactor">
    <cofactor evidence="2">
        <name>Mg(2+)</name>
        <dbReference type="ChEBI" id="CHEBI:18420"/>
    </cofactor>
</comment>
<accession>A0A0F5JER6</accession>